<evidence type="ECO:0000313" key="3">
    <source>
        <dbReference type="Proteomes" id="UP001311232"/>
    </source>
</evidence>
<feature type="transmembrane region" description="Helical" evidence="1">
    <location>
        <begin position="62"/>
        <end position="80"/>
    </location>
</feature>
<feature type="transmembrane region" description="Helical" evidence="1">
    <location>
        <begin position="27"/>
        <end position="50"/>
    </location>
</feature>
<organism evidence="2 3">
    <name type="scientific">Crenichthys baileyi</name>
    <name type="common">White River springfish</name>
    <dbReference type="NCBI Taxonomy" id="28760"/>
    <lineage>
        <taxon>Eukaryota</taxon>
        <taxon>Metazoa</taxon>
        <taxon>Chordata</taxon>
        <taxon>Craniata</taxon>
        <taxon>Vertebrata</taxon>
        <taxon>Euteleostomi</taxon>
        <taxon>Actinopterygii</taxon>
        <taxon>Neopterygii</taxon>
        <taxon>Teleostei</taxon>
        <taxon>Neoteleostei</taxon>
        <taxon>Acanthomorphata</taxon>
        <taxon>Ovalentaria</taxon>
        <taxon>Atherinomorphae</taxon>
        <taxon>Cyprinodontiformes</taxon>
        <taxon>Goodeidae</taxon>
        <taxon>Crenichthys</taxon>
    </lineage>
</organism>
<dbReference type="Proteomes" id="UP001311232">
    <property type="component" value="Unassembled WGS sequence"/>
</dbReference>
<name>A0AAV9SMK6_9TELE</name>
<protein>
    <submittedName>
        <fullName evidence="2">Uncharacterized protein</fullName>
    </submittedName>
</protein>
<dbReference type="AlphaFoldDB" id="A0AAV9SMK6"/>
<keyword evidence="1" id="KW-0472">Membrane</keyword>
<gene>
    <name evidence="2" type="ORF">CRENBAI_002005</name>
</gene>
<keyword evidence="1" id="KW-1133">Transmembrane helix</keyword>
<dbReference type="EMBL" id="JAHHUM010000106">
    <property type="protein sequence ID" value="KAK5622536.1"/>
    <property type="molecule type" value="Genomic_DNA"/>
</dbReference>
<sequence length="105" mass="11797">MSHVNTHMLTSYREPLLNPPPPSSPSLFVFLMLALSRSNIGVFLTVNFSLSISFTQHLFSSFFLPFHFSPSSLLFLSSLLPRGKTDSHIILDVYRLDGVTAHIVF</sequence>
<evidence type="ECO:0000313" key="2">
    <source>
        <dbReference type="EMBL" id="KAK5622536.1"/>
    </source>
</evidence>
<reference evidence="2 3" key="1">
    <citation type="submission" date="2021-06" db="EMBL/GenBank/DDBJ databases">
        <authorList>
            <person name="Palmer J.M."/>
        </authorList>
    </citation>
    <scope>NUCLEOTIDE SEQUENCE [LARGE SCALE GENOMIC DNA]</scope>
    <source>
        <strain evidence="2 3">MEX-2019</strain>
        <tissue evidence="2">Muscle</tissue>
    </source>
</reference>
<evidence type="ECO:0000256" key="1">
    <source>
        <dbReference type="SAM" id="Phobius"/>
    </source>
</evidence>
<keyword evidence="1" id="KW-0812">Transmembrane</keyword>
<accession>A0AAV9SMK6</accession>
<proteinExistence type="predicted"/>
<comment type="caution">
    <text evidence="2">The sequence shown here is derived from an EMBL/GenBank/DDBJ whole genome shotgun (WGS) entry which is preliminary data.</text>
</comment>
<keyword evidence="3" id="KW-1185">Reference proteome</keyword>